<evidence type="ECO:0000313" key="8">
    <source>
        <dbReference type="Proteomes" id="UP001176517"/>
    </source>
</evidence>
<comment type="subcellular location">
    <subcellularLocation>
        <location evidence="1 6">Membrane</location>
        <topology evidence="1 6">Multi-pass membrane protein</topology>
    </subcellularLocation>
</comment>
<keyword evidence="3 6" id="KW-0812">Transmembrane</keyword>
<gene>
    <name evidence="7" type="primary">YOP1_2</name>
    <name evidence="7" type="ORF">OC846_004062</name>
</gene>
<feature type="transmembrane region" description="Helical" evidence="6">
    <location>
        <begin position="92"/>
        <end position="109"/>
    </location>
</feature>
<dbReference type="Pfam" id="PF03134">
    <property type="entry name" value="TB2_DP1_HVA22"/>
    <property type="match status" value="1"/>
</dbReference>
<keyword evidence="4 6" id="KW-1133">Transmembrane helix</keyword>
<sequence length="170" mass="19135">MSGQLQQVQAKLNQILRDVDRELNNVPLAVKLERQTGLPKAPVAVGAVGLVVFLVFFNILAALLTTAIGFALPAYYSMQALESKAPNYEKQWLTYWTVFGLFVFLEQFSDLLLSWFPFYYSAKLIILLFLQLPQTQGAKLLYDRFLQPIVAQNVNTRRTPSVSVPVGADH</sequence>
<reference evidence="7" key="1">
    <citation type="journal article" date="2023" name="PhytoFront">
        <title>Draft Genome Resources of Seven Strains of Tilletia horrida, Causal Agent of Kernel Smut of Rice.</title>
        <authorList>
            <person name="Khanal S."/>
            <person name="Antony Babu S."/>
            <person name="Zhou X.G."/>
        </authorList>
    </citation>
    <scope>NUCLEOTIDE SEQUENCE</scope>
    <source>
        <strain evidence="7">TX6</strain>
    </source>
</reference>
<proteinExistence type="inferred from homology"/>
<comment type="caution">
    <text evidence="6">Lacks conserved residue(s) required for the propagation of feature annotation.</text>
</comment>
<dbReference type="PANTHER" id="PTHR12300:SF161">
    <property type="entry name" value="RECEPTOR EXPRESSION-ENHANCING PROTEIN"/>
    <property type="match status" value="1"/>
</dbReference>
<protein>
    <recommendedName>
        <fullName evidence="6">Protein YOP1</fullName>
    </recommendedName>
</protein>
<name>A0AAN6GNA1_9BASI</name>
<keyword evidence="8" id="KW-1185">Reference proteome</keyword>
<evidence type="ECO:0000256" key="1">
    <source>
        <dbReference type="ARBA" id="ARBA00004141"/>
    </source>
</evidence>
<evidence type="ECO:0000313" key="7">
    <source>
        <dbReference type="EMBL" id="KAK0549455.1"/>
    </source>
</evidence>
<dbReference type="PANTHER" id="PTHR12300">
    <property type="entry name" value="HVA22-LIKE PROTEINS"/>
    <property type="match status" value="1"/>
</dbReference>
<dbReference type="Proteomes" id="UP001176517">
    <property type="component" value="Unassembled WGS sequence"/>
</dbReference>
<dbReference type="EMBL" id="JAPDMZ010000112">
    <property type="protein sequence ID" value="KAK0549455.1"/>
    <property type="molecule type" value="Genomic_DNA"/>
</dbReference>
<comment type="similarity">
    <text evidence="2 6">Belongs to the DP1 family.</text>
</comment>
<evidence type="ECO:0000256" key="4">
    <source>
        <dbReference type="ARBA" id="ARBA00022989"/>
    </source>
</evidence>
<organism evidence="7 8">
    <name type="scientific">Tilletia horrida</name>
    <dbReference type="NCBI Taxonomy" id="155126"/>
    <lineage>
        <taxon>Eukaryota</taxon>
        <taxon>Fungi</taxon>
        <taxon>Dikarya</taxon>
        <taxon>Basidiomycota</taxon>
        <taxon>Ustilaginomycotina</taxon>
        <taxon>Exobasidiomycetes</taxon>
        <taxon>Tilletiales</taxon>
        <taxon>Tilletiaceae</taxon>
        <taxon>Tilletia</taxon>
    </lineage>
</organism>
<comment type="caution">
    <text evidence="7">The sequence shown here is derived from an EMBL/GenBank/DDBJ whole genome shotgun (WGS) entry which is preliminary data.</text>
</comment>
<dbReference type="AlphaFoldDB" id="A0AAN6GNA1"/>
<feature type="transmembrane region" description="Helical" evidence="6">
    <location>
        <begin position="43"/>
        <end position="72"/>
    </location>
</feature>
<evidence type="ECO:0000256" key="6">
    <source>
        <dbReference type="RuleBase" id="RU362006"/>
    </source>
</evidence>
<dbReference type="InterPro" id="IPR004345">
    <property type="entry name" value="TB2_DP1_HVA22"/>
</dbReference>
<accession>A0AAN6GNA1</accession>
<feature type="transmembrane region" description="Helical" evidence="6">
    <location>
        <begin position="115"/>
        <end position="132"/>
    </location>
</feature>
<evidence type="ECO:0000256" key="3">
    <source>
        <dbReference type="ARBA" id="ARBA00022692"/>
    </source>
</evidence>
<dbReference type="GO" id="GO:0016020">
    <property type="term" value="C:membrane"/>
    <property type="evidence" value="ECO:0007669"/>
    <property type="project" value="UniProtKB-SubCell"/>
</dbReference>
<evidence type="ECO:0000256" key="5">
    <source>
        <dbReference type="ARBA" id="ARBA00023136"/>
    </source>
</evidence>
<evidence type="ECO:0000256" key="2">
    <source>
        <dbReference type="ARBA" id="ARBA00008573"/>
    </source>
</evidence>
<keyword evidence="5 6" id="KW-0472">Membrane</keyword>